<dbReference type="AlphaFoldDB" id="A0A3M7R7G7"/>
<accession>A0A3M7R7G7</accession>
<comment type="caution">
    <text evidence="1">The sequence shown here is derived from an EMBL/GenBank/DDBJ whole genome shotgun (WGS) entry which is preliminary data.</text>
</comment>
<evidence type="ECO:0000313" key="2">
    <source>
        <dbReference type="Proteomes" id="UP000276133"/>
    </source>
</evidence>
<name>A0A3M7R7G7_BRAPC</name>
<protein>
    <submittedName>
        <fullName evidence="1">Uncharacterized protein</fullName>
    </submittedName>
</protein>
<organism evidence="1 2">
    <name type="scientific">Brachionus plicatilis</name>
    <name type="common">Marine rotifer</name>
    <name type="synonym">Brachionus muelleri</name>
    <dbReference type="NCBI Taxonomy" id="10195"/>
    <lineage>
        <taxon>Eukaryota</taxon>
        <taxon>Metazoa</taxon>
        <taxon>Spiralia</taxon>
        <taxon>Gnathifera</taxon>
        <taxon>Rotifera</taxon>
        <taxon>Eurotatoria</taxon>
        <taxon>Monogononta</taxon>
        <taxon>Pseudotrocha</taxon>
        <taxon>Ploima</taxon>
        <taxon>Brachionidae</taxon>
        <taxon>Brachionus</taxon>
    </lineage>
</organism>
<proteinExistence type="predicted"/>
<keyword evidence="2" id="KW-1185">Reference proteome</keyword>
<dbReference type="EMBL" id="REGN01004089">
    <property type="protein sequence ID" value="RNA19188.1"/>
    <property type="molecule type" value="Genomic_DNA"/>
</dbReference>
<gene>
    <name evidence="1" type="ORF">BpHYR1_051775</name>
</gene>
<dbReference type="Proteomes" id="UP000276133">
    <property type="component" value="Unassembled WGS sequence"/>
</dbReference>
<reference evidence="1 2" key="1">
    <citation type="journal article" date="2018" name="Sci. Rep.">
        <title>Genomic signatures of local adaptation to the degree of environmental predictability in rotifers.</title>
        <authorList>
            <person name="Franch-Gras L."/>
            <person name="Hahn C."/>
            <person name="Garcia-Roger E.M."/>
            <person name="Carmona M.J."/>
            <person name="Serra M."/>
            <person name="Gomez A."/>
        </authorList>
    </citation>
    <scope>NUCLEOTIDE SEQUENCE [LARGE SCALE GENOMIC DNA]</scope>
    <source>
        <strain evidence="1">HYR1</strain>
    </source>
</reference>
<sequence length="91" mass="10515">MKPYKIAAKDNKSIFQISLSPFRRRKFLQKISKHLLFQAAFHFSCLENIQNPSKVLSPRLTSSLKGYSLNFGVATCFIRIFSLNLFSEEIN</sequence>
<evidence type="ECO:0000313" key="1">
    <source>
        <dbReference type="EMBL" id="RNA19188.1"/>
    </source>
</evidence>